<proteinExistence type="predicted"/>
<gene>
    <name evidence="2" type="ORF">A3F84_08780</name>
</gene>
<sequence>MVGIDKIVELSQQIVREFHPERIILFGSYAYGTPAPDSDVDLLVILPFEGKSAYKSLEILNKVHPLFPVDILVRTPQQVRQRLTWNDFFLREILEKGRVLYEASHV</sequence>
<protein>
    <recommendedName>
        <fullName evidence="1">Polymerase nucleotidyl transferase domain-containing protein</fullName>
    </recommendedName>
</protein>
<evidence type="ECO:0000259" key="1">
    <source>
        <dbReference type="Pfam" id="PF01909"/>
    </source>
</evidence>
<dbReference type="AlphaFoldDB" id="A0A1F6D5I8"/>
<dbReference type="Proteomes" id="UP000178606">
    <property type="component" value="Unassembled WGS sequence"/>
</dbReference>
<evidence type="ECO:0000313" key="2">
    <source>
        <dbReference type="EMBL" id="OGG56591.1"/>
    </source>
</evidence>
<dbReference type="EMBL" id="MFKF01000026">
    <property type="protein sequence ID" value="OGG56591.1"/>
    <property type="molecule type" value="Genomic_DNA"/>
</dbReference>
<feature type="domain" description="Polymerase nucleotidyl transferase" evidence="1">
    <location>
        <begin position="13"/>
        <end position="98"/>
    </location>
</feature>
<dbReference type="InterPro" id="IPR052548">
    <property type="entry name" value="Type_VII_TA_antitoxin"/>
</dbReference>
<dbReference type="InterPro" id="IPR043519">
    <property type="entry name" value="NT_sf"/>
</dbReference>
<dbReference type="Pfam" id="PF01909">
    <property type="entry name" value="NTP_transf_2"/>
    <property type="match status" value="1"/>
</dbReference>
<dbReference type="GO" id="GO:0016779">
    <property type="term" value="F:nucleotidyltransferase activity"/>
    <property type="evidence" value="ECO:0007669"/>
    <property type="project" value="InterPro"/>
</dbReference>
<dbReference type="SUPFAM" id="SSF81301">
    <property type="entry name" value="Nucleotidyltransferase"/>
    <property type="match status" value="1"/>
</dbReference>
<dbReference type="PANTHER" id="PTHR33933:SF1">
    <property type="entry name" value="PROTEIN ADENYLYLTRANSFERASE MNTA-RELATED"/>
    <property type="match status" value="1"/>
</dbReference>
<evidence type="ECO:0000313" key="3">
    <source>
        <dbReference type="Proteomes" id="UP000178606"/>
    </source>
</evidence>
<name>A0A1F6D5I8_HANXR</name>
<accession>A0A1F6D5I8</accession>
<dbReference type="CDD" id="cd05403">
    <property type="entry name" value="NT_KNTase_like"/>
    <property type="match status" value="1"/>
</dbReference>
<dbReference type="InterPro" id="IPR002934">
    <property type="entry name" value="Polymerase_NTP_transf_dom"/>
</dbReference>
<dbReference type="Gene3D" id="3.30.460.10">
    <property type="entry name" value="Beta Polymerase, domain 2"/>
    <property type="match status" value="1"/>
</dbReference>
<organism evidence="2 3">
    <name type="scientific">Handelsmanbacteria sp. (strain RIFCSPLOWO2_12_FULL_64_10)</name>
    <dbReference type="NCBI Taxonomy" id="1817868"/>
    <lineage>
        <taxon>Bacteria</taxon>
        <taxon>Candidatus Handelsmaniibacteriota</taxon>
    </lineage>
</organism>
<dbReference type="PANTHER" id="PTHR33933">
    <property type="entry name" value="NUCLEOTIDYLTRANSFERASE"/>
    <property type="match status" value="1"/>
</dbReference>
<reference evidence="2 3" key="1">
    <citation type="journal article" date="2016" name="Nat. Commun.">
        <title>Thousands of microbial genomes shed light on interconnected biogeochemical processes in an aquifer system.</title>
        <authorList>
            <person name="Anantharaman K."/>
            <person name="Brown C.T."/>
            <person name="Hug L.A."/>
            <person name="Sharon I."/>
            <person name="Castelle C.J."/>
            <person name="Probst A.J."/>
            <person name="Thomas B.C."/>
            <person name="Singh A."/>
            <person name="Wilkins M.J."/>
            <person name="Karaoz U."/>
            <person name="Brodie E.L."/>
            <person name="Williams K.H."/>
            <person name="Hubbard S.S."/>
            <person name="Banfield J.F."/>
        </authorList>
    </citation>
    <scope>NUCLEOTIDE SEQUENCE [LARGE SCALE GENOMIC DNA]</scope>
    <source>
        <strain evidence="3">RIFCSPLOWO2_12_FULL_64_10</strain>
    </source>
</reference>
<comment type="caution">
    <text evidence="2">The sequence shown here is derived from an EMBL/GenBank/DDBJ whole genome shotgun (WGS) entry which is preliminary data.</text>
</comment>